<keyword evidence="5 6" id="KW-0408">Iron</keyword>
<dbReference type="PANTHER" id="PTHR33751">
    <property type="entry name" value="CBB3-TYPE CYTOCHROME C OXIDASE SUBUNIT FIXP"/>
    <property type="match status" value="1"/>
</dbReference>
<evidence type="ECO:0000313" key="9">
    <source>
        <dbReference type="EMBL" id="SMF54229.1"/>
    </source>
</evidence>
<dbReference type="PROSITE" id="PS51007">
    <property type="entry name" value="CYTC"/>
    <property type="match status" value="2"/>
</dbReference>
<feature type="signal peptide" evidence="7">
    <location>
        <begin position="1"/>
        <end position="25"/>
    </location>
</feature>
<organism evidence="9 10">
    <name type="scientific">Tistlia consotensis USBA 355</name>
    <dbReference type="NCBI Taxonomy" id="560819"/>
    <lineage>
        <taxon>Bacteria</taxon>
        <taxon>Pseudomonadati</taxon>
        <taxon>Pseudomonadota</taxon>
        <taxon>Alphaproteobacteria</taxon>
        <taxon>Rhodospirillales</taxon>
        <taxon>Rhodovibrionaceae</taxon>
        <taxon>Tistlia</taxon>
    </lineage>
</organism>
<evidence type="ECO:0000256" key="1">
    <source>
        <dbReference type="ARBA" id="ARBA00022448"/>
    </source>
</evidence>
<keyword evidence="2 6" id="KW-0349">Heme</keyword>
<feature type="domain" description="Cytochrome c" evidence="8">
    <location>
        <begin position="111"/>
        <end position="192"/>
    </location>
</feature>
<feature type="chain" id="PRO_5012734912" evidence="7">
    <location>
        <begin position="26"/>
        <end position="192"/>
    </location>
</feature>
<proteinExistence type="predicted"/>
<evidence type="ECO:0000259" key="8">
    <source>
        <dbReference type="PROSITE" id="PS51007"/>
    </source>
</evidence>
<dbReference type="EMBL" id="FWZX01000019">
    <property type="protein sequence ID" value="SMF54229.1"/>
    <property type="molecule type" value="Genomic_DNA"/>
</dbReference>
<keyword evidence="4" id="KW-0249">Electron transport</keyword>
<dbReference type="PANTHER" id="PTHR33751:SF9">
    <property type="entry name" value="CYTOCHROME C4"/>
    <property type="match status" value="1"/>
</dbReference>
<evidence type="ECO:0000313" key="10">
    <source>
        <dbReference type="Proteomes" id="UP000192917"/>
    </source>
</evidence>
<gene>
    <name evidence="9" type="ORF">SAMN05428998_119104</name>
</gene>
<reference evidence="9 10" key="1">
    <citation type="submission" date="2017-04" db="EMBL/GenBank/DDBJ databases">
        <authorList>
            <person name="Afonso C.L."/>
            <person name="Miller P.J."/>
            <person name="Scott M.A."/>
            <person name="Spackman E."/>
            <person name="Goraichik I."/>
            <person name="Dimitrov K.M."/>
            <person name="Suarez D.L."/>
            <person name="Swayne D.E."/>
        </authorList>
    </citation>
    <scope>NUCLEOTIDE SEQUENCE [LARGE SCALE GENOMIC DNA]</scope>
    <source>
        <strain evidence="9 10">USBA 355</strain>
    </source>
</reference>
<dbReference type="GO" id="GO:0046872">
    <property type="term" value="F:metal ion binding"/>
    <property type="evidence" value="ECO:0007669"/>
    <property type="project" value="UniProtKB-KW"/>
</dbReference>
<dbReference type="GO" id="GO:0020037">
    <property type="term" value="F:heme binding"/>
    <property type="evidence" value="ECO:0007669"/>
    <property type="project" value="InterPro"/>
</dbReference>
<sequence>MRPAFRLFGCLCLCLAVLSGPPAAAQEAPAKAAVCAGCHGENGVPTGPLVPVIWGQEFYYLYVQLRDFAAGRRKSEVMTPIAEELSKDDMKALAGWFSKQTWPTIRHEVPSDAQTAEALKFDTAGQCSACHLGGFNGNSRVPRLAGQTASYLLQTMTAFRDKTRLNAPDMNNIMAGSSDETLAATAAYISAR</sequence>
<dbReference type="InterPro" id="IPR009056">
    <property type="entry name" value="Cyt_c-like_dom"/>
</dbReference>
<dbReference type="AlphaFoldDB" id="A0A1Y6CGE0"/>
<keyword evidence="10" id="KW-1185">Reference proteome</keyword>
<name>A0A1Y6CGE0_9PROT</name>
<keyword evidence="3 6" id="KW-0479">Metal-binding</keyword>
<evidence type="ECO:0000256" key="2">
    <source>
        <dbReference type="ARBA" id="ARBA00022617"/>
    </source>
</evidence>
<dbReference type="Proteomes" id="UP000192917">
    <property type="component" value="Unassembled WGS sequence"/>
</dbReference>
<evidence type="ECO:0000256" key="7">
    <source>
        <dbReference type="SAM" id="SignalP"/>
    </source>
</evidence>
<dbReference type="RefSeq" id="WP_085124598.1">
    <property type="nucleotide sequence ID" value="NZ_FWZX01000019.1"/>
</dbReference>
<dbReference type="InterPro" id="IPR050597">
    <property type="entry name" value="Cytochrome_c_Oxidase_Subunit"/>
</dbReference>
<dbReference type="Gene3D" id="1.10.760.10">
    <property type="entry name" value="Cytochrome c-like domain"/>
    <property type="match status" value="2"/>
</dbReference>
<evidence type="ECO:0000256" key="5">
    <source>
        <dbReference type="ARBA" id="ARBA00023004"/>
    </source>
</evidence>
<feature type="domain" description="Cytochrome c" evidence="8">
    <location>
        <begin position="15"/>
        <end position="101"/>
    </location>
</feature>
<protein>
    <submittedName>
        <fullName evidence="9">Cytochrome c553</fullName>
    </submittedName>
</protein>
<accession>A0A1Y6CGE0</accession>
<evidence type="ECO:0000256" key="6">
    <source>
        <dbReference type="PROSITE-ProRule" id="PRU00433"/>
    </source>
</evidence>
<dbReference type="STRING" id="560819.SAMN05428998_119104"/>
<dbReference type="InterPro" id="IPR036909">
    <property type="entry name" value="Cyt_c-like_dom_sf"/>
</dbReference>
<evidence type="ECO:0000256" key="3">
    <source>
        <dbReference type="ARBA" id="ARBA00022723"/>
    </source>
</evidence>
<dbReference type="SUPFAM" id="SSF46626">
    <property type="entry name" value="Cytochrome c"/>
    <property type="match status" value="2"/>
</dbReference>
<evidence type="ECO:0000256" key="4">
    <source>
        <dbReference type="ARBA" id="ARBA00022982"/>
    </source>
</evidence>
<keyword evidence="1" id="KW-0813">Transport</keyword>
<keyword evidence="7" id="KW-0732">Signal</keyword>
<dbReference type="GO" id="GO:0009055">
    <property type="term" value="F:electron transfer activity"/>
    <property type="evidence" value="ECO:0007669"/>
    <property type="project" value="InterPro"/>
</dbReference>